<evidence type="ECO:0000256" key="4">
    <source>
        <dbReference type="ARBA" id="ARBA00022759"/>
    </source>
</evidence>
<dbReference type="Gene3D" id="3.90.540.10">
    <property type="entry name" value="Colicin/pyocin, DNase domain"/>
    <property type="match status" value="1"/>
</dbReference>
<keyword evidence="5" id="KW-0378">Hydrolase</keyword>
<reference evidence="10 11" key="1">
    <citation type="submission" date="2017-11" db="EMBL/GenBank/DDBJ databases">
        <authorList>
            <person name="Blom J."/>
        </authorList>
    </citation>
    <scope>NUCLEOTIDE SEQUENCE [LARGE SCALE GENOMIC DNA]</scope>
    <source>
        <strain evidence="10">NCPPB 2254</strain>
    </source>
</reference>
<dbReference type="Proteomes" id="UP000237580">
    <property type="component" value="Unassembled WGS sequence"/>
</dbReference>
<keyword evidence="8" id="KW-0175">Coiled coil</keyword>
<dbReference type="Pfam" id="PF21431">
    <property type="entry name" value="Col-Pyo_DNase"/>
    <property type="match status" value="1"/>
</dbReference>
<dbReference type="PRINTS" id="PR01300">
    <property type="entry name" value="PYOCINKILLER"/>
</dbReference>
<dbReference type="SUPFAM" id="SSF54060">
    <property type="entry name" value="His-Me finger endonucleases"/>
    <property type="match status" value="1"/>
</dbReference>
<dbReference type="InterPro" id="IPR036302">
    <property type="entry name" value="Pyosin/cloacin_T_dom_sf"/>
</dbReference>
<dbReference type="Pfam" id="PF06958">
    <property type="entry name" value="Pyocin_S"/>
    <property type="match status" value="1"/>
</dbReference>
<evidence type="ECO:0000259" key="9">
    <source>
        <dbReference type="Pfam" id="PF06958"/>
    </source>
</evidence>
<feature type="domain" description="Pyosin/cloacin translocation" evidence="9">
    <location>
        <begin position="399"/>
        <end position="523"/>
    </location>
</feature>
<dbReference type="SUPFAM" id="SSF69369">
    <property type="entry name" value="Cloacin translocation domain"/>
    <property type="match status" value="1"/>
</dbReference>
<keyword evidence="3" id="KW-0540">Nuclease</keyword>
<gene>
    <name evidence="10" type="ORF">NCPPB2254_00392</name>
</gene>
<comment type="caution">
    <text evidence="10">The sequence shown here is derived from an EMBL/GenBank/DDBJ whole genome shotgun (WGS) entry which is preliminary data.</text>
</comment>
<dbReference type="InterPro" id="IPR044925">
    <property type="entry name" value="His-Me_finger_sf"/>
</dbReference>
<dbReference type="GO" id="GO:0019835">
    <property type="term" value="P:cytolysis"/>
    <property type="evidence" value="ECO:0007669"/>
    <property type="project" value="InterPro"/>
</dbReference>
<evidence type="ECO:0000256" key="3">
    <source>
        <dbReference type="ARBA" id="ARBA00022722"/>
    </source>
</evidence>
<keyword evidence="2" id="KW-0929">Antimicrobial</keyword>
<accession>A0AB38EAH5</accession>
<dbReference type="RefSeq" id="WP_104719916.1">
    <property type="nucleotide sequence ID" value="NZ_ODAL01000013.1"/>
</dbReference>
<evidence type="ECO:0000313" key="10">
    <source>
        <dbReference type="EMBL" id="SOQ05521.1"/>
    </source>
</evidence>
<evidence type="ECO:0000256" key="1">
    <source>
        <dbReference type="ARBA" id="ARBA00006811"/>
    </source>
</evidence>
<dbReference type="GO" id="GO:0031640">
    <property type="term" value="P:killing of cells of another organism"/>
    <property type="evidence" value="ECO:0007669"/>
    <property type="project" value="UniProtKB-KW"/>
</dbReference>
<dbReference type="GO" id="GO:0042742">
    <property type="term" value="P:defense response to bacterium"/>
    <property type="evidence" value="ECO:0007669"/>
    <property type="project" value="UniProtKB-KW"/>
</dbReference>
<dbReference type="InterPro" id="IPR037146">
    <property type="entry name" value="Colicin/pyocin_DNase_dom_sf"/>
</dbReference>
<name>A0AB38EAH5_9PSED</name>
<evidence type="ECO:0000256" key="8">
    <source>
        <dbReference type="SAM" id="Coils"/>
    </source>
</evidence>
<proteinExistence type="inferred from homology"/>
<keyword evidence="4" id="KW-0255">Endonuclease</keyword>
<evidence type="ECO:0000256" key="5">
    <source>
        <dbReference type="ARBA" id="ARBA00022801"/>
    </source>
</evidence>
<dbReference type="InterPro" id="IPR003060">
    <property type="entry name" value="Pyocin_killer"/>
</dbReference>
<keyword evidence="7" id="KW-0078">Bacteriocin</keyword>
<evidence type="ECO:0000313" key="11">
    <source>
        <dbReference type="Proteomes" id="UP000237580"/>
    </source>
</evidence>
<dbReference type="AlphaFoldDB" id="A0AB38EAH5"/>
<dbReference type="GO" id="GO:0004519">
    <property type="term" value="F:endonuclease activity"/>
    <property type="evidence" value="ECO:0007669"/>
    <property type="project" value="UniProtKB-KW"/>
</dbReference>
<dbReference type="GO" id="GO:0016787">
    <property type="term" value="F:hydrolase activity"/>
    <property type="evidence" value="ECO:0007669"/>
    <property type="project" value="UniProtKB-KW"/>
</dbReference>
<feature type="coiled-coil region" evidence="8">
    <location>
        <begin position="69"/>
        <end position="97"/>
    </location>
</feature>
<evidence type="ECO:0000256" key="2">
    <source>
        <dbReference type="ARBA" id="ARBA00022529"/>
    </source>
</evidence>
<protein>
    <submittedName>
        <fullName evidence="10">S-type pyocin domain-containing protein</fullName>
    </submittedName>
</protein>
<organism evidence="10 11">
    <name type="scientific">Pseudomonas syringae pv. persicae</name>
    <dbReference type="NCBI Taxonomy" id="237306"/>
    <lineage>
        <taxon>Bacteria</taxon>
        <taxon>Pseudomonadati</taxon>
        <taxon>Pseudomonadota</taxon>
        <taxon>Gammaproteobacteria</taxon>
        <taxon>Pseudomonadales</taxon>
        <taxon>Pseudomonadaceae</taxon>
        <taxon>Pseudomonas</taxon>
    </lineage>
</organism>
<comment type="similarity">
    <text evidence="1">Belongs to the colicin/pyosin nuclease family.</text>
</comment>
<evidence type="ECO:0000256" key="7">
    <source>
        <dbReference type="ARBA" id="ARBA00023048"/>
    </source>
</evidence>
<evidence type="ECO:0000256" key="6">
    <source>
        <dbReference type="ARBA" id="ARBA00023022"/>
    </source>
</evidence>
<dbReference type="GO" id="GO:0005102">
    <property type="term" value="F:signaling receptor binding"/>
    <property type="evidence" value="ECO:0007669"/>
    <property type="project" value="InterPro"/>
</dbReference>
<keyword evidence="6" id="KW-0044">Antibiotic</keyword>
<dbReference type="EMBL" id="ODAM01000010">
    <property type="protein sequence ID" value="SOQ05521.1"/>
    <property type="molecule type" value="Genomic_DNA"/>
</dbReference>
<dbReference type="InterPro" id="IPR016128">
    <property type="entry name" value="Pyosin/cloacin_T_dom"/>
</dbReference>
<sequence length="879" mass="96357">MSDTNKPIELEPIFITDTLDVPRVEGVLGGAGNSNPASSWSVGFGHSGAGGVTGSGLGAGRGRRRGITNKQLRRQLRQQEAARAQEAEAQAQRELADKMYKQLVEKLTQAYSQRRAELDQAYASKATVLSQQLESEIRDAKKPPSAPSNERWLLYLLNKEKNEIDGILEKKKSELALMRAAASSFDGHNPFSGQIDSYRNQVTQYGPENSAATHDAHQRWEESYIAAHEVNLLSDSIQRLTEKSIALSARHAQQTIRYRESDAIQEGHRKYNETREQQIIQKFRIDEDARHDLIKASNTVLIQGTSTAGSVVVLGGSGTAIAIATETAIALENTLNAAVKELGRILLIRTGQTISMAATALFWSEGLGNGELTPEQRRRLFQGLGVSTNILGLASEIDLTDIARNTGFVELSERVKAVPAQQGVELHIVNTGTRVTAQVPVVTAHFDPKTGTYRAQTQGLFAKQLIFDAPATAPLTNVVSTHAKSPLMMTNTQQVFNVPDGVDARINDCIVCFPLALGWSPQYFTFLNEPLGSGVVKGNGQPAAAGWWENIAHEHGVAIPTQLGDVLRERGFKSQDTFEKAFWKAIARDVILGNAFDEINQTRMRRGYAPYAPKAAWAAERREFELRYGNAANDGNAIYDLDTLRITRPNSSHGVSRAISNLSAWPASSASQTWTPLIPPGNRDIGSTELPAASHIPSLYPGETTEPVKPKIAAHPAVDPQDMIHDIPGYGNEDDLPSPGLVFAGPPVDPLEVGPYNDLSGRSRLDGLDIDHIVSRQALKKYILDTFPDKADFRFLFDVLQRAPSIAIPARVHQRYSETYGGRNTRAKQALDSSDLRAAVNSNLDAIKPGLLEDGFLETEIEVAREKLHRLNIEQGWYQ</sequence>